<reference evidence="3 4" key="1">
    <citation type="journal article" date="2011" name="Mol. Biol. Evol.">
        <title>Phylogenomic evidence for the presence of a flagellum and cbb3 oxidase in the free-living mitochondrial ancestor.</title>
        <authorList>
            <person name="Sassera D."/>
            <person name="Lo N."/>
            <person name="Epis S."/>
            <person name="D'Auria G."/>
            <person name="Montagna M."/>
            <person name="Comandatore F."/>
            <person name="Horner D."/>
            <person name="Pereto J."/>
            <person name="Luciano A.M."/>
            <person name="Franciosi F."/>
            <person name="Ferri E."/>
            <person name="Crotti E."/>
            <person name="Bazzocchi C."/>
            <person name="Daffonchio D."/>
            <person name="Sacchi L."/>
            <person name="Moya A."/>
            <person name="Latorre A."/>
            <person name="Bandi C."/>
        </authorList>
    </citation>
    <scope>NUCLEOTIDE SEQUENCE [LARGE SCALE GENOMIC DNA]</scope>
    <source>
        <strain evidence="3 4">IricVA</strain>
    </source>
</reference>
<protein>
    <submittedName>
        <fullName evidence="3">Uncharacterized protein</fullName>
    </submittedName>
</protein>
<proteinExistence type="predicted"/>
<dbReference type="KEGG" id="mmn:midi_00360"/>
<dbReference type="RefSeq" id="WP_013950883.1">
    <property type="nucleotide sequence ID" value="NC_015722.1"/>
</dbReference>
<accession>F7XVH1</accession>
<keyword evidence="2" id="KW-0812">Transmembrane</keyword>
<keyword evidence="4" id="KW-1185">Reference proteome</keyword>
<name>F7XVH1_MIDMI</name>
<gene>
    <name evidence="3" type="ordered locus">midi_00360</name>
</gene>
<dbReference type="HOGENOM" id="CLU_703603_0_0_5"/>
<keyword evidence="2" id="KW-1133">Transmembrane helix</keyword>
<feature type="region of interest" description="Disordered" evidence="1">
    <location>
        <begin position="366"/>
        <end position="392"/>
    </location>
</feature>
<dbReference type="EMBL" id="CP002130">
    <property type="protein sequence ID" value="AEI88670.1"/>
    <property type="molecule type" value="Genomic_DNA"/>
</dbReference>
<evidence type="ECO:0000313" key="4">
    <source>
        <dbReference type="Proteomes" id="UP000006639"/>
    </source>
</evidence>
<evidence type="ECO:0000256" key="1">
    <source>
        <dbReference type="SAM" id="MobiDB-lite"/>
    </source>
</evidence>
<keyword evidence="2" id="KW-0472">Membrane</keyword>
<dbReference type="Proteomes" id="UP000006639">
    <property type="component" value="Chromosome"/>
</dbReference>
<evidence type="ECO:0000256" key="2">
    <source>
        <dbReference type="SAM" id="Phobius"/>
    </source>
</evidence>
<feature type="transmembrane region" description="Helical" evidence="2">
    <location>
        <begin position="87"/>
        <end position="112"/>
    </location>
</feature>
<sequence>MSVIKLIVEGTKIAFKSGVMLKLGMDVLVEDTKKTLEENMAEKEKPNTFWAKVKGGVSKAIDIATSPTAGRIISIGSAVFTAATGGLAWPLAVAVVATTVAAAGIGVSIQAYRLRSFQRSKLELAILKELEKDPAKVKEVLDSGKFNDLKLNENSIEKNRRVSVFKVAGKEMGSSLAENTAATALSVLSADIPMLVINSITTLLNYTNNSKMRASQDKLYAVQKKESDRMKSELGLDVVSKDVEKLRELYKSATGKEFEHKTPTFGSALYETVVKGTSSKETLLQYTASHNPYISKEPSLVHTPEEKVPAKQVELQVQVKRDLDDITKEMASATETKAPTEQTEQYAYQRPVERPAAHILKEILREGPQAHTKQVPKERVRTTGNSGAAIAG</sequence>
<organism evidence="3 4">
    <name type="scientific">Midichloria mitochondrii (strain IricVA)</name>
    <dbReference type="NCBI Taxonomy" id="696127"/>
    <lineage>
        <taxon>Bacteria</taxon>
        <taxon>Pseudomonadati</taxon>
        <taxon>Pseudomonadota</taxon>
        <taxon>Alphaproteobacteria</taxon>
        <taxon>Rickettsiales</taxon>
        <taxon>Candidatus Midichloriaceae</taxon>
        <taxon>Candidatus Midichloria</taxon>
    </lineage>
</organism>
<evidence type="ECO:0000313" key="3">
    <source>
        <dbReference type="EMBL" id="AEI88670.1"/>
    </source>
</evidence>
<dbReference type="AlphaFoldDB" id="F7XVH1"/>